<evidence type="ECO:0000313" key="4">
    <source>
        <dbReference type="Proteomes" id="UP001642482"/>
    </source>
</evidence>
<dbReference type="EMBL" id="CAWUHD010000006">
    <property type="protein sequence ID" value="CAK7211010.1"/>
    <property type="molecule type" value="Genomic_DNA"/>
</dbReference>
<name>A0ABP0AUW5_9PEZI</name>
<feature type="compositionally biased region" description="Low complexity" evidence="1">
    <location>
        <begin position="212"/>
        <end position="257"/>
    </location>
</feature>
<feature type="compositionally biased region" description="Low complexity" evidence="1">
    <location>
        <begin position="177"/>
        <end position="196"/>
    </location>
</feature>
<feature type="transmembrane region" description="Helical" evidence="2">
    <location>
        <begin position="91"/>
        <end position="118"/>
    </location>
</feature>
<evidence type="ECO:0000256" key="2">
    <source>
        <dbReference type="SAM" id="Phobius"/>
    </source>
</evidence>
<sequence>MSLPEVVPESSLEAVRGGHEGWEHGEKDAKYIAMADYKSDYTSPSVHYDSGLIPVHSTPPYTDDTGHLVTPGNSKGTFGGRKAICGLKPKIFWTLLGVGIVVLIAAVAGGVGGGMAAARSRTASDQTSDTGPIAAVHSSSTTASTQNLSPTGGGSADDGNATNRPANSAGNGSGRPTGAAAGTSKGAAKTTGNASSTGGGSENTKTSSPPEKTVTTGTTVVSTTTKQPATTQTNAPPGTTTSKAAAATTNTTPTTAPAPAPTFLNNETYSLTGFAFQAFSGSDYLGKVSDVIRDEGFLDLPFSSNSYVWLPNGADCCITFCSDDTTAVGWWCDERRQKDSSSAFPRVWIGCGSSAHSEHACS</sequence>
<feature type="compositionally biased region" description="Polar residues" evidence="1">
    <location>
        <begin position="160"/>
        <end position="170"/>
    </location>
</feature>
<keyword evidence="2" id="KW-0472">Membrane</keyword>
<keyword evidence="2" id="KW-0812">Transmembrane</keyword>
<dbReference type="Proteomes" id="UP001642482">
    <property type="component" value="Unassembled WGS sequence"/>
</dbReference>
<organism evidence="3 4">
    <name type="scientific">Sporothrix eucalyptigena</name>
    <dbReference type="NCBI Taxonomy" id="1812306"/>
    <lineage>
        <taxon>Eukaryota</taxon>
        <taxon>Fungi</taxon>
        <taxon>Dikarya</taxon>
        <taxon>Ascomycota</taxon>
        <taxon>Pezizomycotina</taxon>
        <taxon>Sordariomycetes</taxon>
        <taxon>Sordariomycetidae</taxon>
        <taxon>Ophiostomatales</taxon>
        <taxon>Ophiostomataceae</taxon>
        <taxon>Sporothrix</taxon>
    </lineage>
</organism>
<comment type="caution">
    <text evidence="3">The sequence shown here is derived from an EMBL/GenBank/DDBJ whole genome shotgun (WGS) entry which is preliminary data.</text>
</comment>
<keyword evidence="4" id="KW-1185">Reference proteome</keyword>
<evidence type="ECO:0000313" key="3">
    <source>
        <dbReference type="EMBL" id="CAK7211010.1"/>
    </source>
</evidence>
<accession>A0ABP0AUW5</accession>
<feature type="compositionally biased region" description="Low complexity" evidence="1">
    <location>
        <begin position="134"/>
        <end position="145"/>
    </location>
</feature>
<gene>
    <name evidence="3" type="ORF">SEUCBS140593_001023</name>
</gene>
<protein>
    <submittedName>
        <fullName evidence="3">Uncharacterized protein</fullName>
    </submittedName>
</protein>
<reference evidence="3 4" key="1">
    <citation type="submission" date="2024-01" db="EMBL/GenBank/DDBJ databases">
        <authorList>
            <person name="Allen C."/>
            <person name="Tagirdzhanova G."/>
        </authorList>
    </citation>
    <scope>NUCLEOTIDE SEQUENCE [LARGE SCALE GENOMIC DNA]</scope>
</reference>
<evidence type="ECO:0000256" key="1">
    <source>
        <dbReference type="SAM" id="MobiDB-lite"/>
    </source>
</evidence>
<keyword evidence="2" id="KW-1133">Transmembrane helix</keyword>
<feature type="region of interest" description="Disordered" evidence="1">
    <location>
        <begin position="122"/>
        <end position="261"/>
    </location>
</feature>
<proteinExistence type="predicted"/>